<dbReference type="Pfam" id="PF25534">
    <property type="entry name" value="DUF7918"/>
    <property type="match status" value="1"/>
</dbReference>
<organism evidence="3 4">
    <name type="scientific">Coprinopsis marcescibilis</name>
    <name type="common">Agaric fungus</name>
    <name type="synonym">Psathyrella marcescibilis</name>
    <dbReference type="NCBI Taxonomy" id="230819"/>
    <lineage>
        <taxon>Eukaryota</taxon>
        <taxon>Fungi</taxon>
        <taxon>Dikarya</taxon>
        <taxon>Basidiomycota</taxon>
        <taxon>Agaricomycotina</taxon>
        <taxon>Agaricomycetes</taxon>
        <taxon>Agaricomycetidae</taxon>
        <taxon>Agaricales</taxon>
        <taxon>Agaricineae</taxon>
        <taxon>Psathyrellaceae</taxon>
        <taxon>Coprinopsis</taxon>
    </lineage>
</organism>
<evidence type="ECO:0000313" key="3">
    <source>
        <dbReference type="EMBL" id="TFK27433.1"/>
    </source>
</evidence>
<sequence>MPEFVGFDVGLEIEGKRLDEFGTELDLAQKKKSCWVACEAGKDFKIVINPKTASRTTNYLFGVTMDGALVQVRGRRYDSTDSRARIELFEEIATINAQTDEIRSFRFSTVSLTDDDAYLGAAPDNIGVISVQVHTVEHYTRIPNTGDGQRESDTNIRLHERSKKGISHCVGSGEGVKQSKSKFLASPINCSHLATFTFKYRSMDILIANGVAPSRAAQRRSAAAGPSRQTNSANRQHRKKKSPTTGEVIEILDSDDDAGPSSPGTTKRSRAGHLHRSQEPKRVKREPKADPGSLFKLGEVIDLTLD</sequence>
<keyword evidence="4" id="KW-1185">Reference proteome</keyword>
<dbReference type="PANTHER" id="PTHR36223:SF1">
    <property type="entry name" value="TRANSCRIPTION ELONGATION FACTOR EAF N-TERMINAL DOMAIN-CONTAINING PROTEIN"/>
    <property type="match status" value="1"/>
</dbReference>
<dbReference type="AlphaFoldDB" id="A0A5C3L4B6"/>
<dbReference type="Proteomes" id="UP000307440">
    <property type="component" value="Unassembled WGS sequence"/>
</dbReference>
<evidence type="ECO:0000259" key="2">
    <source>
        <dbReference type="Pfam" id="PF25534"/>
    </source>
</evidence>
<accession>A0A5C3L4B6</accession>
<proteinExistence type="predicted"/>
<dbReference type="InterPro" id="IPR057678">
    <property type="entry name" value="DUF7918"/>
</dbReference>
<dbReference type="STRING" id="230819.A0A5C3L4B6"/>
<dbReference type="PANTHER" id="PTHR36223">
    <property type="entry name" value="BETA-LACTAMASE-TYPE TRANSPEPTIDASE FOLD DOMAIN CONTAINING PROTEIN"/>
    <property type="match status" value="1"/>
</dbReference>
<feature type="compositionally biased region" description="Low complexity" evidence="1">
    <location>
        <begin position="217"/>
        <end position="229"/>
    </location>
</feature>
<name>A0A5C3L4B6_COPMA</name>
<feature type="domain" description="DUF7918" evidence="2">
    <location>
        <begin position="6"/>
        <end position="213"/>
    </location>
</feature>
<reference evidence="3 4" key="1">
    <citation type="journal article" date="2019" name="Nat. Ecol. Evol.">
        <title>Megaphylogeny resolves global patterns of mushroom evolution.</title>
        <authorList>
            <person name="Varga T."/>
            <person name="Krizsan K."/>
            <person name="Foldi C."/>
            <person name="Dima B."/>
            <person name="Sanchez-Garcia M."/>
            <person name="Sanchez-Ramirez S."/>
            <person name="Szollosi G.J."/>
            <person name="Szarkandi J.G."/>
            <person name="Papp V."/>
            <person name="Albert L."/>
            <person name="Andreopoulos W."/>
            <person name="Angelini C."/>
            <person name="Antonin V."/>
            <person name="Barry K.W."/>
            <person name="Bougher N.L."/>
            <person name="Buchanan P."/>
            <person name="Buyck B."/>
            <person name="Bense V."/>
            <person name="Catcheside P."/>
            <person name="Chovatia M."/>
            <person name="Cooper J."/>
            <person name="Damon W."/>
            <person name="Desjardin D."/>
            <person name="Finy P."/>
            <person name="Geml J."/>
            <person name="Haridas S."/>
            <person name="Hughes K."/>
            <person name="Justo A."/>
            <person name="Karasinski D."/>
            <person name="Kautmanova I."/>
            <person name="Kiss B."/>
            <person name="Kocsube S."/>
            <person name="Kotiranta H."/>
            <person name="LaButti K.M."/>
            <person name="Lechner B.E."/>
            <person name="Liimatainen K."/>
            <person name="Lipzen A."/>
            <person name="Lukacs Z."/>
            <person name="Mihaltcheva S."/>
            <person name="Morgado L.N."/>
            <person name="Niskanen T."/>
            <person name="Noordeloos M.E."/>
            <person name="Ohm R.A."/>
            <person name="Ortiz-Santana B."/>
            <person name="Ovrebo C."/>
            <person name="Racz N."/>
            <person name="Riley R."/>
            <person name="Savchenko A."/>
            <person name="Shiryaev A."/>
            <person name="Soop K."/>
            <person name="Spirin V."/>
            <person name="Szebenyi C."/>
            <person name="Tomsovsky M."/>
            <person name="Tulloss R.E."/>
            <person name="Uehling J."/>
            <person name="Grigoriev I.V."/>
            <person name="Vagvolgyi C."/>
            <person name="Papp T."/>
            <person name="Martin F.M."/>
            <person name="Miettinen O."/>
            <person name="Hibbett D.S."/>
            <person name="Nagy L.G."/>
        </authorList>
    </citation>
    <scope>NUCLEOTIDE SEQUENCE [LARGE SCALE GENOMIC DNA]</scope>
    <source>
        <strain evidence="3 4">CBS 121175</strain>
    </source>
</reference>
<feature type="compositionally biased region" description="Basic and acidic residues" evidence="1">
    <location>
        <begin position="276"/>
        <end position="289"/>
    </location>
</feature>
<protein>
    <recommendedName>
        <fullName evidence="2">DUF7918 domain-containing protein</fullName>
    </recommendedName>
</protein>
<feature type="region of interest" description="Disordered" evidence="1">
    <location>
        <begin position="217"/>
        <end position="294"/>
    </location>
</feature>
<gene>
    <name evidence="3" type="ORF">FA15DRAFT_666307</name>
</gene>
<dbReference type="EMBL" id="ML210164">
    <property type="protein sequence ID" value="TFK27433.1"/>
    <property type="molecule type" value="Genomic_DNA"/>
</dbReference>
<evidence type="ECO:0000313" key="4">
    <source>
        <dbReference type="Proteomes" id="UP000307440"/>
    </source>
</evidence>
<dbReference type="OrthoDB" id="3364132at2759"/>
<evidence type="ECO:0000256" key="1">
    <source>
        <dbReference type="SAM" id="MobiDB-lite"/>
    </source>
</evidence>